<accession>A0A9W7EHA4</accession>
<evidence type="ECO:0000313" key="2">
    <source>
        <dbReference type="EMBL" id="GMH81004.1"/>
    </source>
</evidence>
<feature type="region of interest" description="Disordered" evidence="1">
    <location>
        <begin position="1"/>
        <end position="124"/>
    </location>
</feature>
<reference evidence="3" key="1">
    <citation type="journal article" date="2023" name="Commun. Biol.">
        <title>Genome analysis of Parmales, the sister group of diatoms, reveals the evolutionary specialization of diatoms from phago-mixotrophs to photoautotrophs.</title>
        <authorList>
            <person name="Ban H."/>
            <person name="Sato S."/>
            <person name="Yoshikawa S."/>
            <person name="Yamada K."/>
            <person name="Nakamura Y."/>
            <person name="Ichinomiya M."/>
            <person name="Sato N."/>
            <person name="Blanc-Mathieu R."/>
            <person name="Endo H."/>
            <person name="Kuwata A."/>
            <person name="Ogata H."/>
        </authorList>
    </citation>
    <scope>NUCLEOTIDE SEQUENCE [LARGE SCALE GENOMIC DNA]</scope>
</reference>
<comment type="caution">
    <text evidence="2">The sequence shown here is derived from an EMBL/GenBank/DDBJ whole genome shotgun (WGS) entry which is preliminary data.</text>
</comment>
<evidence type="ECO:0000313" key="3">
    <source>
        <dbReference type="Proteomes" id="UP001162640"/>
    </source>
</evidence>
<feature type="compositionally biased region" description="Polar residues" evidence="1">
    <location>
        <begin position="97"/>
        <end position="107"/>
    </location>
</feature>
<dbReference type="Proteomes" id="UP001162640">
    <property type="component" value="Unassembled WGS sequence"/>
</dbReference>
<feature type="compositionally biased region" description="Polar residues" evidence="1">
    <location>
        <begin position="1"/>
        <end position="17"/>
    </location>
</feature>
<dbReference type="AlphaFoldDB" id="A0A9W7EHA4"/>
<dbReference type="EMBL" id="BLQM01000293">
    <property type="protein sequence ID" value="GMH81004.1"/>
    <property type="molecule type" value="Genomic_DNA"/>
</dbReference>
<protein>
    <submittedName>
        <fullName evidence="2">Uncharacterized protein</fullName>
    </submittedName>
</protein>
<evidence type="ECO:0000256" key="1">
    <source>
        <dbReference type="SAM" id="MobiDB-lite"/>
    </source>
</evidence>
<name>A0A9W7EHA4_9STRA</name>
<sequence>MNQSSPENQVNPSGQNSDQERSPVAEGGGEMSNQEKDDVLVKNDSLAPENDKPDRPSLTIETKENGTSPGKVMAESSSTTPGGSEVVTPNRRASLLKQRSSFLSPTGQHLDKPRQGRRLSFSDESGENLVETAFSDSLHYSNKQSSFLQNSANDFSNSPSKGCCVIA</sequence>
<organism evidence="2 3">
    <name type="scientific">Triparma laevis f. inornata</name>
    <dbReference type="NCBI Taxonomy" id="1714386"/>
    <lineage>
        <taxon>Eukaryota</taxon>
        <taxon>Sar</taxon>
        <taxon>Stramenopiles</taxon>
        <taxon>Ochrophyta</taxon>
        <taxon>Bolidophyceae</taxon>
        <taxon>Parmales</taxon>
        <taxon>Triparmaceae</taxon>
        <taxon>Triparma</taxon>
    </lineage>
</organism>
<gene>
    <name evidence="2" type="ORF">TL16_g08788</name>
</gene>
<proteinExistence type="predicted"/>